<reference evidence="12" key="1">
    <citation type="journal article" date="2014" name="Int. J. Syst. Evol. Microbiol.">
        <title>Complete genome sequence of Corynebacterium casei LMG S-19264T (=DSM 44701T), isolated from a smear-ripened cheese.</title>
        <authorList>
            <consortium name="US DOE Joint Genome Institute (JGI-PGF)"/>
            <person name="Walter F."/>
            <person name="Albersmeier A."/>
            <person name="Kalinowski J."/>
            <person name="Ruckert C."/>
        </authorList>
    </citation>
    <scope>NUCLEOTIDE SEQUENCE</scope>
    <source>
        <strain evidence="12">JCM 12289</strain>
    </source>
</reference>
<keyword evidence="6 13" id="KW-0413">Isomerase</keyword>
<dbReference type="PANTHER" id="PTHR42946">
    <property type="entry name" value="PHOSPHOHEXOSE MUTASE"/>
    <property type="match status" value="1"/>
</dbReference>
<dbReference type="KEGG" id="hdo:MUK72_02800"/>
<evidence type="ECO:0000313" key="14">
    <source>
        <dbReference type="Proteomes" id="UP000830542"/>
    </source>
</evidence>
<keyword evidence="3" id="KW-0597">Phosphoprotein</keyword>
<evidence type="ECO:0000259" key="11">
    <source>
        <dbReference type="Pfam" id="PF02880"/>
    </source>
</evidence>
<evidence type="ECO:0000313" key="12">
    <source>
        <dbReference type="EMBL" id="GAA0458542.1"/>
    </source>
</evidence>
<accession>A0AAX3ASK5</accession>
<dbReference type="PROSITE" id="PS00710">
    <property type="entry name" value="PGM_PMM"/>
    <property type="match status" value="1"/>
</dbReference>
<dbReference type="Pfam" id="PF02880">
    <property type="entry name" value="PGM_PMM_III"/>
    <property type="match status" value="1"/>
</dbReference>
<feature type="domain" description="Alpha-D-phosphohexomutase alpha/beta/alpha" evidence="10">
    <location>
        <begin position="149"/>
        <end position="249"/>
    </location>
</feature>
<keyword evidence="4 7" id="KW-0479">Metal-binding</keyword>
<dbReference type="InterPro" id="IPR024086">
    <property type="entry name" value="GlmM_arc-type"/>
</dbReference>
<evidence type="ECO:0000256" key="1">
    <source>
        <dbReference type="ARBA" id="ARBA00001946"/>
    </source>
</evidence>
<dbReference type="Proteomes" id="UP000830542">
    <property type="component" value="Chromosome"/>
</dbReference>
<dbReference type="SUPFAM" id="SSF53738">
    <property type="entry name" value="Phosphoglucomutase, first 3 domains"/>
    <property type="match status" value="3"/>
</dbReference>
<reference evidence="12" key="3">
    <citation type="submission" date="2023-12" db="EMBL/GenBank/DDBJ databases">
        <authorList>
            <person name="Sun Q."/>
            <person name="Inoue M."/>
        </authorList>
    </citation>
    <scope>NUCLEOTIDE SEQUENCE</scope>
    <source>
        <strain evidence="12">JCM 12289</strain>
    </source>
</reference>
<dbReference type="PANTHER" id="PTHR42946:SF1">
    <property type="entry name" value="PHOSPHOGLUCOMUTASE (ALPHA-D-GLUCOSE-1,6-BISPHOSPHATE-DEPENDENT)"/>
    <property type="match status" value="1"/>
</dbReference>
<dbReference type="InterPro" id="IPR050060">
    <property type="entry name" value="Phosphoglucosamine_mutase"/>
</dbReference>
<dbReference type="Gene3D" id="3.40.120.10">
    <property type="entry name" value="Alpha-D-Glucose-1,6-Bisphosphate, subunit A, domain 3"/>
    <property type="match status" value="3"/>
</dbReference>
<dbReference type="GO" id="GO:0005975">
    <property type="term" value="P:carbohydrate metabolic process"/>
    <property type="evidence" value="ECO:0007669"/>
    <property type="project" value="InterPro"/>
</dbReference>
<dbReference type="CDD" id="cd03087">
    <property type="entry name" value="PGM_like1"/>
    <property type="match status" value="1"/>
</dbReference>
<feature type="domain" description="Alpha-D-phosphohexomutase C-terminal" evidence="8">
    <location>
        <begin position="381"/>
        <end position="441"/>
    </location>
</feature>
<dbReference type="InterPro" id="IPR005845">
    <property type="entry name" value="A-D-PHexomutase_a/b/a-II"/>
</dbReference>
<keyword evidence="14" id="KW-1185">Reference proteome</keyword>
<name>A0AAX3ASK5_HALDO</name>
<feature type="domain" description="Alpha-D-phosphohexomutase alpha/beta/alpha" evidence="9">
    <location>
        <begin position="2"/>
        <end position="129"/>
    </location>
</feature>
<dbReference type="Pfam" id="PF02878">
    <property type="entry name" value="PGM_PMM_I"/>
    <property type="match status" value="1"/>
</dbReference>
<dbReference type="EC" id="5.4.2.10" evidence="13"/>
<dbReference type="GO" id="GO:0008966">
    <property type="term" value="F:phosphoglucosamine mutase activity"/>
    <property type="evidence" value="ECO:0007669"/>
    <property type="project" value="UniProtKB-EC"/>
</dbReference>
<evidence type="ECO:0000259" key="10">
    <source>
        <dbReference type="Pfam" id="PF02879"/>
    </source>
</evidence>
<dbReference type="InterPro" id="IPR005844">
    <property type="entry name" value="A-D-PHexomutase_a/b/a-I"/>
</dbReference>
<proteinExistence type="inferred from homology"/>
<dbReference type="InterPro" id="IPR005841">
    <property type="entry name" value="Alpha-D-phosphohexomutase_SF"/>
</dbReference>
<dbReference type="GO" id="GO:0004615">
    <property type="term" value="F:phosphomannomutase activity"/>
    <property type="evidence" value="ECO:0007669"/>
    <property type="project" value="TreeGrafter"/>
</dbReference>
<dbReference type="InterPro" id="IPR016066">
    <property type="entry name" value="A-D-PHexomutase_CS"/>
</dbReference>
<dbReference type="EMBL" id="CP095005">
    <property type="protein sequence ID" value="UOO95648.1"/>
    <property type="molecule type" value="Genomic_DNA"/>
</dbReference>
<comment type="cofactor">
    <cofactor evidence="1">
        <name>Mg(2+)</name>
        <dbReference type="ChEBI" id="CHEBI:18420"/>
    </cofactor>
</comment>
<dbReference type="SUPFAM" id="SSF55957">
    <property type="entry name" value="Phosphoglucomutase, C-terminal domain"/>
    <property type="match status" value="1"/>
</dbReference>
<evidence type="ECO:0000256" key="5">
    <source>
        <dbReference type="ARBA" id="ARBA00022842"/>
    </source>
</evidence>
<dbReference type="GO" id="GO:0000287">
    <property type="term" value="F:magnesium ion binding"/>
    <property type="evidence" value="ECO:0007669"/>
    <property type="project" value="InterPro"/>
</dbReference>
<reference evidence="13" key="2">
    <citation type="submission" date="2022-04" db="EMBL/GenBank/DDBJ databases">
        <title>Sequencing and genomic assembly of Halococcus dombrowskii.</title>
        <authorList>
            <person name="Lim S.W."/>
            <person name="MacLea K.S."/>
        </authorList>
    </citation>
    <scope>NUCLEOTIDE SEQUENCE</scope>
    <source>
        <strain evidence="13">H4</strain>
    </source>
</reference>
<dbReference type="InterPro" id="IPR016055">
    <property type="entry name" value="A-D-PHexomutase_a/b/a-I/II/III"/>
</dbReference>
<comment type="similarity">
    <text evidence="2 7">Belongs to the phosphohexose mutase family.</text>
</comment>
<dbReference type="Pfam" id="PF00408">
    <property type="entry name" value="PGM_PMM_IV"/>
    <property type="match status" value="1"/>
</dbReference>
<dbReference type="Pfam" id="PF02879">
    <property type="entry name" value="PGM_PMM_II"/>
    <property type="match status" value="1"/>
</dbReference>
<dbReference type="GeneID" id="71760742"/>
<protein>
    <submittedName>
        <fullName evidence="13">Phosphoglucosamine mutase</fullName>
        <ecNumber evidence="13">5.4.2.10</ecNumber>
    </submittedName>
</protein>
<evidence type="ECO:0000256" key="6">
    <source>
        <dbReference type="ARBA" id="ARBA00023235"/>
    </source>
</evidence>
<gene>
    <name evidence="13" type="primary">glmM</name>
    <name evidence="12" type="synonym">glmM_1</name>
    <name evidence="12" type="ORF">GCM10008985_13470</name>
    <name evidence="13" type="ORF">MUK72_02800</name>
</gene>
<dbReference type="AlphaFoldDB" id="A0AAX3ASK5"/>
<dbReference type="Proteomes" id="UP001500962">
    <property type="component" value="Unassembled WGS sequence"/>
</dbReference>
<keyword evidence="5 7" id="KW-0460">Magnesium</keyword>
<organism evidence="13 14">
    <name type="scientific">Halococcus dombrowskii</name>
    <dbReference type="NCBI Taxonomy" id="179637"/>
    <lineage>
        <taxon>Archaea</taxon>
        <taxon>Methanobacteriati</taxon>
        <taxon>Methanobacteriota</taxon>
        <taxon>Stenosarchaea group</taxon>
        <taxon>Halobacteria</taxon>
        <taxon>Halobacteriales</taxon>
        <taxon>Halococcaceae</taxon>
        <taxon>Halococcus</taxon>
    </lineage>
</organism>
<evidence type="ECO:0000259" key="9">
    <source>
        <dbReference type="Pfam" id="PF02878"/>
    </source>
</evidence>
<evidence type="ECO:0000259" key="8">
    <source>
        <dbReference type="Pfam" id="PF00408"/>
    </source>
</evidence>
<dbReference type="EMBL" id="BAAADN010000022">
    <property type="protein sequence ID" value="GAA0458542.1"/>
    <property type="molecule type" value="Genomic_DNA"/>
</dbReference>
<dbReference type="InterPro" id="IPR036900">
    <property type="entry name" value="A-D-PHexomutase_C_sf"/>
</dbReference>
<dbReference type="PRINTS" id="PR00509">
    <property type="entry name" value="PGMPMM"/>
</dbReference>
<dbReference type="InterPro" id="IPR005846">
    <property type="entry name" value="A-D-PHexomutase_a/b/a-III"/>
</dbReference>
<evidence type="ECO:0000313" key="13">
    <source>
        <dbReference type="EMBL" id="UOO95648.1"/>
    </source>
</evidence>
<sequence length="452" mass="47671">MQLFGSSGIRGVANEEVTPTLCLRIGLAVGTLVDGQAAVGRDTRATGEMLADATASGLASAGSDVDRLGVLPTPALQSYAEREGVPAVMITASHNPPQYNGIKLVGNDGIEFGVDQLERVEELLDDGTFEHARWDETGNARRVTSARREYVEEVVAAVDRERIAAADLTVALDPGHGAGSLTSPGLFRKLGCEVHTVNAQRDGSFPGRDPEPVPEHLADLGRLVRTTDADVGIAHDGDADRAIFFDEYGNYIEGDATLAVLAGATLDDGDSTVSAVTVSQRLVDVASEAGAELELTPVGSTRIISRVRELHDDGVSVPIAGEGNGGVLFPDHRLARDGAYTAARFLELLADRSASAVVEAVGGYHNVRTTVGYESDADRATLLAAAAAYADESEGELNDTDGYRLDFGDAWLLVRESGTEPVVRIYTEAHTEARAHELADGIGDRLDRALDG</sequence>
<evidence type="ECO:0000256" key="3">
    <source>
        <dbReference type="ARBA" id="ARBA00022553"/>
    </source>
</evidence>
<dbReference type="NCBIfam" id="TIGR03990">
    <property type="entry name" value="Arch_GlmM"/>
    <property type="match status" value="1"/>
</dbReference>
<evidence type="ECO:0000256" key="2">
    <source>
        <dbReference type="ARBA" id="ARBA00010231"/>
    </source>
</evidence>
<evidence type="ECO:0000256" key="7">
    <source>
        <dbReference type="RuleBase" id="RU004326"/>
    </source>
</evidence>
<dbReference type="Gene3D" id="3.30.310.50">
    <property type="entry name" value="Alpha-D-phosphohexomutase, C-terminal domain"/>
    <property type="match status" value="1"/>
</dbReference>
<dbReference type="RefSeq" id="WP_244703705.1">
    <property type="nucleotide sequence ID" value="NZ_BAAADN010000022.1"/>
</dbReference>
<feature type="domain" description="Alpha-D-phosphohexomutase alpha/beta/alpha" evidence="11">
    <location>
        <begin position="254"/>
        <end position="358"/>
    </location>
</feature>
<dbReference type="InterPro" id="IPR005843">
    <property type="entry name" value="A-D-PHexomutase_C"/>
</dbReference>
<evidence type="ECO:0000256" key="4">
    <source>
        <dbReference type="ARBA" id="ARBA00022723"/>
    </source>
</evidence>